<dbReference type="GO" id="GO:0016705">
    <property type="term" value="F:oxidoreductase activity, acting on paired donors, with incorporation or reduction of molecular oxygen"/>
    <property type="evidence" value="ECO:0007669"/>
    <property type="project" value="InterPro"/>
</dbReference>
<dbReference type="InterPro" id="IPR017972">
    <property type="entry name" value="Cyt_P450_CS"/>
</dbReference>
<feature type="binding site" description="axial binding residue" evidence="6">
    <location>
        <position position="471"/>
    </location>
    <ligand>
        <name>heme</name>
        <dbReference type="ChEBI" id="CHEBI:30413"/>
    </ligand>
    <ligandPart>
        <name>Fe</name>
        <dbReference type="ChEBI" id="CHEBI:18248"/>
    </ligandPart>
</feature>
<evidence type="ECO:0000256" key="5">
    <source>
        <dbReference type="ARBA" id="ARBA00023033"/>
    </source>
</evidence>
<dbReference type="Pfam" id="PF00067">
    <property type="entry name" value="p450"/>
    <property type="match status" value="1"/>
</dbReference>
<dbReference type="CDD" id="cd11040">
    <property type="entry name" value="CYP7_CYP8-like"/>
    <property type="match status" value="1"/>
</dbReference>
<comment type="caution">
    <text evidence="9">The sequence shown here is derived from an EMBL/GenBank/DDBJ whole genome shotgun (WGS) entry which is preliminary data.</text>
</comment>
<keyword evidence="8" id="KW-0472">Membrane</keyword>
<dbReference type="EMBL" id="PVQB02000735">
    <property type="protein sequence ID" value="KAF4334052.1"/>
    <property type="molecule type" value="Genomic_DNA"/>
</dbReference>
<evidence type="ECO:0000256" key="7">
    <source>
        <dbReference type="RuleBase" id="RU000461"/>
    </source>
</evidence>
<gene>
    <name evidence="9" type="ORF">FBEOM_12129</name>
</gene>
<keyword evidence="10" id="KW-1185">Reference proteome</keyword>
<dbReference type="PANTHER" id="PTHR47582">
    <property type="entry name" value="P450, PUTATIVE (EUROFUNG)-RELATED"/>
    <property type="match status" value="1"/>
</dbReference>
<keyword evidence="8" id="KW-1133">Transmembrane helix</keyword>
<evidence type="ECO:0000256" key="3">
    <source>
        <dbReference type="ARBA" id="ARBA00022723"/>
    </source>
</evidence>
<dbReference type="AlphaFoldDB" id="A0A9P5A8D8"/>
<evidence type="ECO:0000313" key="9">
    <source>
        <dbReference type="EMBL" id="KAF4334052.1"/>
    </source>
</evidence>
<feature type="non-terminal residue" evidence="9">
    <location>
        <position position="519"/>
    </location>
</feature>
<dbReference type="InterPro" id="IPR053007">
    <property type="entry name" value="CYP450_monoxygenase_sec-met"/>
</dbReference>
<keyword evidence="6 7" id="KW-0349">Heme</keyword>
<dbReference type="PANTHER" id="PTHR47582:SF1">
    <property type="entry name" value="P450, PUTATIVE (EUROFUNG)-RELATED"/>
    <property type="match status" value="1"/>
</dbReference>
<reference evidence="9" key="1">
    <citation type="journal article" date="2017" name="Mycologia">
        <title>Fusarium algeriense, sp. nov., a novel toxigenic crown rot pathogen of durum wheat from Algeria is nested in the Fusarium burgessii species complex.</title>
        <authorList>
            <person name="Laraba I."/>
            <person name="Keddad A."/>
            <person name="Boureghda H."/>
            <person name="Abdallah N."/>
            <person name="Vaughan M.M."/>
            <person name="Proctor R.H."/>
            <person name="Busman M."/>
            <person name="O'Donnell K."/>
        </authorList>
    </citation>
    <scope>NUCLEOTIDE SEQUENCE</scope>
    <source>
        <strain evidence="9">NRRL 25174</strain>
    </source>
</reference>
<keyword evidence="7" id="KW-0560">Oxidoreductase</keyword>
<dbReference type="InterPro" id="IPR036396">
    <property type="entry name" value="Cyt_P450_sf"/>
</dbReference>
<dbReference type="GO" id="GO:0020037">
    <property type="term" value="F:heme binding"/>
    <property type="evidence" value="ECO:0007669"/>
    <property type="project" value="InterPro"/>
</dbReference>
<name>A0A9P5A8D8_9HYPO</name>
<keyword evidence="3 6" id="KW-0479">Metal-binding</keyword>
<protein>
    <submittedName>
        <fullName evidence="9">Cytochrome P450 monooxygenase 8B1</fullName>
    </submittedName>
</protein>
<evidence type="ECO:0000256" key="1">
    <source>
        <dbReference type="ARBA" id="ARBA00001971"/>
    </source>
</evidence>
<dbReference type="PROSITE" id="PS00086">
    <property type="entry name" value="CYTOCHROME_P450"/>
    <property type="match status" value="1"/>
</dbReference>
<evidence type="ECO:0000256" key="8">
    <source>
        <dbReference type="SAM" id="Phobius"/>
    </source>
</evidence>
<comment type="cofactor">
    <cofactor evidence="1 6">
        <name>heme</name>
        <dbReference type="ChEBI" id="CHEBI:30413"/>
    </cofactor>
</comment>
<evidence type="ECO:0000256" key="6">
    <source>
        <dbReference type="PIRSR" id="PIRSR602403-1"/>
    </source>
</evidence>
<sequence>MSPQPLLQTLVDFRSGSVTALSTTVLALIVAFALLNRLLTPRIDPREPPVIKPSIPWIGHIIGLIRHQADYNRILHNENPHAQIATLPMLNGKLYAVFNPFILQSLFRNKTASFEPFVIDYAKKTFSLKQETFAKVKVPGVYDEFTDAIHASFQVASLHQMNVHFLECISDKLNPISDATIRPNTINAGRESVINGHLLVENLYLWCRDVMSLATTKALYGDTDPFSVNPALIEDMWLFEESVPYFLLSLFPSLTMPKAYKARSTLQNLVCKWYADEHDISDPSVSALVRNRAGSLRKNGLTGWEIGKFEVILPNVGTLNAVPTFYWLLLYILDRPDLVARIRAEAEAAAAISEDNGKRIVTFNIANFEAKQPLLVSCYRETMRLVNQTVSTRRILEDTSITTPDGKTYVLKKGTDVQLPVGVAHYEESIWGPDVKAFNPERFLPSSKRSTEEDRKRKAAFVPFGGGRHLCPGRNMAFAEIVGFASALLLGFEIEAVGMGFGEVKMLGPKLAGGTVRPE</sequence>
<dbReference type="Proteomes" id="UP000730481">
    <property type="component" value="Unassembled WGS sequence"/>
</dbReference>
<dbReference type="InterPro" id="IPR001128">
    <property type="entry name" value="Cyt_P450"/>
</dbReference>
<keyword evidence="4 6" id="KW-0408">Iron</keyword>
<proteinExistence type="inferred from homology"/>
<dbReference type="OrthoDB" id="1470350at2759"/>
<comment type="similarity">
    <text evidence="2 7">Belongs to the cytochrome P450 family.</text>
</comment>
<organism evidence="9 10">
    <name type="scientific">Fusarium beomiforme</name>
    <dbReference type="NCBI Taxonomy" id="44412"/>
    <lineage>
        <taxon>Eukaryota</taxon>
        <taxon>Fungi</taxon>
        <taxon>Dikarya</taxon>
        <taxon>Ascomycota</taxon>
        <taxon>Pezizomycotina</taxon>
        <taxon>Sordariomycetes</taxon>
        <taxon>Hypocreomycetidae</taxon>
        <taxon>Hypocreales</taxon>
        <taxon>Nectriaceae</taxon>
        <taxon>Fusarium</taxon>
        <taxon>Fusarium burgessii species complex</taxon>
    </lineage>
</organism>
<keyword evidence="8" id="KW-0812">Transmembrane</keyword>
<accession>A0A9P5A8D8</accession>
<keyword evidence="5 7" id="KW-0503">Monooxygenase</keyword>
<dbReference type="Gene3D" id="1.10.630.10">
    <property type="entry name" value="Cytochrome P450"/>
    <property type="match status" value="1"/>
</dbReference>
<feature type="transmembrane region" description="Helical" evidence="8">
    <location>
        <begin position="20"/>
        <end position="39"/>
    </location>
</feature>
<evidence type="ECO:0000256" key="2">
    <source>
        <dbReference type="ARBA" id="ARBA00010617"/>
    </source>
</evidence>
<reference evidence="9" key="2">
    <citation type="submission" date="2020-02" db="EMBL/GenBank/DDBJ databases">
        <title>Identification and distribution of gene clusters putatively required for synthesis of sphingolipid metabolism inhibitors in phylogenetically diverse species of the filamentous fungus Fusarium.</title>
        <authorList>
            <person name="Kim H.-S."/>
            <person name="Busman M."/>
            <person name="Brown D.W."/>
            <person name="Divon H."/>
            <person name="Uhlig S."/>
            <person name="Proctor R.H."/>
        </authorList>
    </citation>
    <scope>NUCLEOTIDE SEQUENCE</scope>
    <source>
        <strain evidence="9">NRRL 25174</strain>
    </source>
</reference>
<dbReference type="PRINTS" id="PR00465">
    <property type="entry name" value="EP450IV"/>
</dbReference>
<dbReference type="GO" id="GO:0005506">
    <property type="term" value="F:iron ion binding"/>
    <property type="evidence" value="ECO:0007669"/>
    <property type="project" value="InterPro"/>
</dbReference>
<evidence type="ECO:0000313" key="10">
    <source>
        <dbReference type="Proteomes" id="UP000730481"/>
    </source>
</evidence>
<evidence type="ECO:0000256" key="4">
    <source>
        <dbReference type="ARBA" id="ARBA00023004"/>
    </source>
</evidence>
<dbReference type="InterPro" id="IPR002403">
    <property type="entry name" value="Cyt_P450_E_grp-IV"/>
</dbReference>
<dbReference type="GO" id="GO:0004497">
    <property type="term" value="F:monooxygenase activity"/>
    <property type="evidence" value="ECO:0007669"/>
    <property type="project" value="UniProtKB-KW"/>
</dbReference>
<dbReference type="SUPFAM" id="SSF48264">
    <property type="entry name" value="Cytochrome P450"/>
    <property type="match status" value="1"/>
</dbReference>